<evidence type="ECO:0000256" key="1">
    <source>
        <dbReference type="SAM" id="Phobius"/>
    </source>
</evidence>
<accession>A0A6J6KKZ8</accession>
<gene>
    <name evidence="2" type="ORF">UFOPK2254_00068</name>
</gene>
<feature type="transmembrane region" description="Helical" evidence="1">
    <location>
        <begin position="273"/>
        <end position="291"/>
    </location>
</feature>
<feature type="transmembrane region" description="Helical" evidence="1">
    <location>
        <begin position="300"/>
        <end position="321"/>
    </location>
</feature>
<proteinExistence type="predicted"/>
<feature type="transmembrane region" description="Helical" evidence="1">
    <location>
        <begin position="60"/>
        <end position="78"/>
    </location>
</feature>
<organism evidence="2">
    <name type="scientific">freshwater metagenome</name>
    <dbReference type="NCBI Taxonomy" id="449393"/>
    <lineage>
        <taxon>unclassified sequences</taxon>
        <taxon>metagenomes</taxon>
        <taxon>ecological metagenomes</taxon>
    </lineage>
</organism>
<protein>
    <submittedName>
        <fullName evidence="2">Unannotated protein</fullName>
    </submittedName>
</protein>
<keyword evidence="1" id="KW-0812">Transmembrane</keyword>
<keyword evidence="1" id="KW-0472">Membrane</keyword>
<dbReference type="AlphaFoldDB" id="A0A6J6KKZ8"/>
<feature type="transmembrane region" description="Helical" evidence="1">
    <location>
        <begin position="327"/>
        <end position="347"/>
    </location>
</feature>
<feature type="transmembrane region" description="Helical" evidence="1">
    <location>
        <begin position="98"/>
        <end position="116"/>
    </location>
</feature>
<sequence>MPEEIGATSENESPIDLAKLRETISGDSTFSLGLFFPLFCVALPLSLFGERQDITTMHNALLWGVIHLSGYLFTWILWTSIKEVKDSLGIRFTHWWPLFFLSGLGGAINALIVANVLPLTSMDYSISLWGRLSAGFFSFMIWLPLETVILSGRKSFEQFEKDSINDLLNQERIRILQTDLISLVRVSIEGKLRRDLGISAEKSSSLLKLERLKERKESRASEVLQELATKDLQVLSQELMSLAMDMPEEEVDRKSKETKLFRAFRVGTNSEPINLFLLTICSAIILAPLTIRNFGFHDGIVASVFFFIVMFLCTAIANQIFRSSNFSGIAVFIGWACGLFVVFLILYSQRLHIRESMHLTHFAGLAWIPWVLFVIAGQVIFNVGKASFISQARAMDVFSEQIKMTSVRQNIINLEIATVSRDWAKQLHGPIRAELLATALMLERAQASGDEKEMDLVLQQAVALLDSLVQAAPLEKKSAVQEIEYRVSLWEPLVDITADLSGFTHLPESSNSQDLGGVIEEAISNAVRHAMATSISIVLKNEPSGELVIEVVNDGMWKDLINPGVGSALYSIYSDEHWTISRNPTTRLTTLRLSVS</sequence>
<feature type="transmembrane region" description="Helical" evidence="1">
    <location>
        <begin position="359"/>
        <end position="381"/>
    </location>
</feature>
<dbReference type="SUPFAM" id="SSF55874">
    <property type="entry name" value="ATPase domain of HSP90 chaperone/DNA topoisomerase II/histidine kinase"/>
    <property type="match status" value="1"/>
</dbReference>
<evidence type="ECO:0000313" key="2">
    <source>
        <dbReference type="EMBL" id="CAB4649658.1"/>
    </source>
</evidence>
<dbReference type="InterPro" id="IPR036890">
    <property type="entry name" value="HATPase_C_sf"/>
</dbReference>
<feature type="transmembrane region" description="Helical" evidence="1">
    <location>
        <begin position="128"/>
        <end position="145"/>
    </location>
</feature>
<dbReference type="EMBL" id="CAEZWO010000003">
    <property type="protein sequence ID" value="CAB4649658.1"/>
    <property type="molecule type" value="Genomic_DNA"/>
</dbReference>
<feature type="transmembrane region" description="Helical" evidence="1">
    <location>
        <begin position="30"/>
        <end position="48"/>
    </location>
</feature>
<keyword evidence="1" id="KW-1133">Transmembrane helix</keyword>
<name>A0A6J6KKZ8_9ZZZZ</name>
<dbReference type="Gene3D" id="3.30.565.10">
    <property type="entry name" value="Histidine kinase-like ATPase, C-terminal domain"/>
    <property type="match status" value="1"/>
</dbReference>
<reference evidence="2" key="1">
    <citation type="submission" date="2020-05" db="EMBL/GenBank/DDBJ databases">
        <authorList>
            <person name="Chiriac C."/>
            <person name="Salcher M."/>
            <person name="Ghai R."/>
            <person name="Kavagutti S V."/>
        </authorList>
    </citation>
    <scope>NUCLEOTIDE SEQUENCE</scope>
</reference>